<accession>A0A7S6UIQ7</accession>
<reference evidence="2 3" key="1">
    <citation type="submission" date="2020-10" db="EMBL/GenBank/DDBJ databases">
        <title>complete genome sequencing of Lysobacter sp. H23M41.</title>
        <authorList>
            <person name="Bae J.-W."/>
            <person name="Lee S.-Y."/>
        </authorList>
    </citation>
    <scope>NUCLEOTIDE SEQUENCE [LARGE SCALE GENOMIC DNA]</scope>
    <source>
        <strain evidence="2 3">H23M41</strain>
    </source>
</reference>
<feature type="domain" description="Oxidoreductase-like" evidence="1">
    <location>
        <begin position="31"/>
        <end position="69"/>
    </location>
</feature>
<dbReference type="InterPro" id="IPR039251">
    <property type="entry name" value="OXLD1"/>
</dbReference>
<protein>
    <submittedName>
        <fullName evidence="2">Oxidoreductase-like protein</fullName>
    </submittedName>
</protein>
<dbReference type="PANTHER" id="PTHR21193">
    <property type="entry name" value="OXIDOREDUCTASE-LIKE DOMAIN-CONTAINING PROTEIN 1"/>
    <property type="match status" value="1"/>
</dbReference>
<name>A0A7S6UIQ7_9GAMM</name>
<dbReference type="Pfam" id="PF09791">
    <property type="entry name" value="Oxidored-like"/>
    <property type="match status" value="1"/>
</dbReference>
<keyword evidence="3" id="KW-1185">Reference proteome</keyword>
<organism evidence="2 3">
    <name type="scientific">Novilysobacter avium</name>
    <dbReference type="NCBI Taxonomy" id="2781023"/>
    <lineage>
        <taxon>Bacteria</taxon>
        <taxon>Pseudomonadati</taxon>
        <taxon>Pseudomonadota</taxon>
        <taxon>Gammaproteobacteria</taxon>
        <taxon>Lysobacterales</taxon>
        <taxon>Lysobacteraceae</taxon>
        <taxon>Novilysobacter</taxon>
    </lineage>
</organism>
<evidence type="ECO:0000313" key="3">
    <source>
        <dbReference type="Proteomes" id="UP000593932"/>
    </source>
</evidence>
<evidence type="ECO:0000313" key="2">
    <source>
        <dbReference type="EMBL" id="QOW21012.1"/>
    </source>
</evidence>
<gene>
    <name evidence="2" type="ORF">INQ42_06760</name>
</gene>
<dbReference type="EMBL" id="CP063657">
    <property type="protein sequence ID" value="QOW21012.1"/>
    <property type="molecule type" value="Genomic_DNA"/>
</dbReference>
<dbReference type="InterPro" id="IPR019180">
    <property type="entry name" value="Oxidoreductase-like_N"/>
</dbReference>
<sequence length="79" mass="8726">MAVVSKPTTENDVRLELLPLPTPVAAEDPPPVEPERPLPMECCDSGCDSCVHDVYADEVQHYRELLAAWQERNPGRSPG</sequence>
<evidence type="ECO:0000259" key="1">
    <source>
        <dbReference type="Pfam" id="PF09791"/>
    </source>
</evidence>
<dbReference type="PANTHER" id="PTHR21193:SF3">
    <property type="entry name" value="OXIDOREDUCTASE-LIKE DOMAIN-CONTAINING PROTEIN 1"/>
    <property type="match status" value="1"/>
</dbReference>
<dbReference type="Proteomes" id="UP000593932">
    <property type="component" value="Chromosome"/>
</dbReference>
<proteinExistence type="predicted"/>